<dbReference type="InterPro" id="IPR015815">
    <property type="entry name" value="HIBADH-related"/>
</dbReference>
<feature type="active site" evidence="3">
    <location>
        <position position="173"/>
    </location>
</feature>
<evidence type="ECO:0000313" key="6">
    <source>
        <dbReference type="EMBL" id="SMD11574.1"/>
    </source>
</evidence>
<dbReference type="InterPro" id="IPR036291">
    <property type="entry name" value="NAD(P)-bd_dom_sf"/>
</dbReference>
<dbReference type="Pfam" id="PF03446">
    <property type="entry name" value="NAD_binding_2"/>
    <property type="match status" value="1"/>
</dbReference>
<dbReference type="EMBL" id="FWYB01000014">
    <property type="protein sequence ID" value="SMD11574.1"/>
    <property type="molecule type" value="Genomic_DNA"/>
</dbReference>
<dbReference type="Gene3D" id="1.10.1040.10">
    <property type="entry name" value="N-(1-d-carboxylethyl)-l-norvaline Dehydrogenase, domain 2"/>
    <property type="match status" value="1"/>
</dbReference>
<dbReference type="RefSeq" id="WP_084291346.1">
    <property type="nucleotide sequence ID" value="NZ_FWYB01000014.1"/>
</dbReference>
<reference evidence="6 7" key="1">
    <citation type="submission" date="2017-04" db="EMBL/GenBank/DDBJ databases">
        <authorList>
            <person name="Afonso C.L."/>
            <person name="Miller P.J."/>
            <person name="Scott M.A."/>
            <person name="Spackman E."/>
            <person name="Goraichik I."/>
            <person name="Dimitrov K.M."/>
            <person name="Suarez D.L."/>
            <person name="Swayne D.E."/>
        </authorList>
    </citation>
    <scope>NUCLEOTIDE SEQUENCE [LARGE SCALE GENOMIC DNA]</scope>
    <source>
        <strain evidence="6 7">DSM 19625</strain>
    </source>
</reference>
<dbReference type="AlphaFoldDB" id="A0A1W2EPF4"/>
<evidence type="ECO:0000259" key="4">
    <source>
        <dbReference type="Pfam" id="PF03446"/>
    </source>
</evidence>
<dbReference type="GO" id="GO:0051287">
    <property type="term" value="F:NAD binding"/>
    <property type="evidence" value="ECO:0007669"/>
    <property type="project" value="InterPro"/>
</dbReference>
<dbReference type="OrthoDB" id="9786703at2"/>
<keyword evidence="2" id="KW-0520">NAD</keyword>
<proteinExistence type="predicted"/>
<dbReference type="SUPFAM" id="SSF48179">
    <property type="entry name" value="6-phosphogluconate dehydrogenase C-terminal domain-like"/>
    <property type="match status" value="1"/>
</dbReference>
<keyword evidence="7" id="KW-1185">Reference proteome</keyword>
<feature type="domain" description="6-phosphogluconate dehydrogenase NADP-binding" evidence="4">
    <location>
        <begin position="5"/>
        <end position="164"/>
    </location>
</feature>
<dbReference type="Gene3D" id="3.40.50.720">
    <property type="entry name" value="NAD(P)-binding Rossmann-like Domain"/>
    <property type="match status" value="1"/>
</dbReference>
<protein>
    <submittedName>
        <fullName evidence="6">3-hydroxyisobutyrate dehydrogenase</fullName>
    </submittedName>
</protein>
<gene>
    <name evidence="6" type="ORF">SAMN04488101_11453</name>
</gene>
<dbReference type="InterPro" id="IPR051265">
    <property type="entry name" value="HIBADH-related_NP60_sf"/>
</dbReference>
<evidence type="ECO:0000256" key="1">
    <source>
        <dbReference type="ARBA" id="ARBA00023002"/>
    </source>
</evidence>
<sequence>MNKLKIGWAGLGNMGTPMALNILKAGYELTVFNRDKDKEQELIAAGARSAKSLQELASHCDVVFTMLSDDKAVKSVYNETDGLLSGSKTGTLMIDMSTVAPDTSRYLSALCKTKQVSFLDAPVSGSVQPAKEGKLIILVGGEAQDFEKAKPILDVLGKLALYLGTAGAGSSAKLAINYLLGINIQALAETVLFAEQNGISKENMLTIINEGACGNGIIKLKTPAVLNDNFPPAFALKYIVKDLKLAKGAGLNSPLSNPLLNTFEAAAADGLGEEDLMAVIKYLKSSS</sequence>
<dbReference type="PANTHER" id="PTHR43580:SF2">
    <property type="entry name" value="CYTOKINE-LIKE NUCLEAR FACTOR N-PAC"/>
    <property type="match status" value="1"/>
</dbReference>
<organism evidence="6 7">
    <name type="scientific">Pedobacter nyackensis</name>
    <dbReference type="NCBI Taxonomy" id="475255"/>
    <lineage>
        <taxon>Bacteria</taxon>
        <taxon>Pseudomonadati</taxon>
        <taxon>Bacteroidota</taxon>
        <taxon>Sphingobacteriia</taxon>
        <taxon>Sphingobacteriales</taxon>
        <taxon>Sphingobacteriaceae</taxon>
        <taxon>Pedobacter</taxon>
    </lineage>
</organism>
<dbReference type="PANTHER" id="PTHR43580">
    <property type="entry name" value="OXIDOREDUCTASE GLYR1-RELATED"/>
    <property type="match status" value="1"/>
</dbReference>
<dbReference type="Proteomes" id="UP000192678">
    <property type="component" value="Unassembled WGS sequence"/>
</dbReference>
<dbReference type="InterPro" id="IPR029154">
    <property type="entry name" value="HIBADH-like_NADP-bd"/>
</dbReference>
<evidence type="ECO:0000256" key="2">
    <source>
        <dbReference type="ARBA" id="ARBA00023027"/>
    </source>
</evidence>
<accession>A0A1W2EPF4</accession>
<dbReference type="GO" id="GO:0050661">
    <property type="term" value="F:NADP binding"/>
    <property type="evidence" value="ECO:0007669"/>
    <property type="project" value="InterPro"/>
</dbReference>
<dbReference type="GO" id="GO:0016491">
    <property type="term" value="F:oxidoreductase activity"/>
    <property type="evidence" value="ECO:0007669"/>
    <property type="project" value="UniProtKB-KW"/>
</dbReference>
<dbReference type="Pfam" id="PF14833">
    <property type="entry name" value="NAD_binding_11"/>
    <property type="match status" value="1"/>
</dbReference>
<dbReference type="InterPro" id="IPR013328">
    <property type="entry name" value="6PGD_dom2"/>
</dbReference>
<dbReference type="STRING" id="475255.SAMN04488101_11453"/>
<name>A0A1W2EPF4_9SPHI</name>
<dbReference type="InterPro" id="IPR006115">
    <property type="entry name" value="6PGDH_NADP-bd"/>
</dbReference>
<feature type="domain" description="3-hydroxyisobutyrate dehydrogenase-like NAD-binding" evidence="5">
    <location>
        <begin position="167"/>
        <end position="283"/>
    </location>
</feature>
<dbReference type="PIRSF" id="PIRSF000103">
    <property type="entry name" value="HIBADH"/>
    <property type="match status" value="1"/>
</dbReference>
<dbReference type="InterPro" id="IPR008927">
    <property type="entry name" value="6-PGluconate_DH-like_C_sf"/>
</dbReference>
<evidence type="ECO:0000313" key="7">
    <source>
        <dbReference type="Proteomes" id="UP000192678"/>
    </source>
</evidence>
<evidence type="ECO:0000259" key="5">
    <source>
        <dbReference type="Pfam" id="PF14833"/>
    </source>
</evidence>
<dbReference type="SUPFAM" id="SSF51735">
    <property type="entry name" value="NAD(P)-binding Rossmann-fold domains"/>
    <property type="match status" value="1"/>
</dbReference>
<evidence type="ECO:0000256" key="3">
    <source>
        <dbReference type="PIRSR" id="PIRSR000103-1"/>
    </source>
</evidence>
<keyword evidence="1" id="KW-0560">Oxidoreductase</keyword>